<reference evidence="4" key="1">
    <citation type="submission" date="2015-12" db="EMBL/GenBank/DDBJ databases">
        <authorList>
            <person name="Shamseldin A."/>
            <person name="Moawad H."/>
            <person name="Abd El-Rahim W.M."/>
            <person name="Sadowsky M.J."/>
        </authorList>
    </citation>
    <scope>NUCLEOTIDE SEQUENCE [LARGE SCALE GENOMIC DNA]</scope>
    <source>
        <strain evidence="4">JAM AC0309</strain>
    </source>
</reference>
<dbReference type="SUPFAM" id="SSF52540">
    <property type="entry name" value="P-loop containing nucleoside triphosphate hydrolases"/>
    <property type="match status" value="1"/>
</dbReference>
<dbReference type="GO" id="GO:0005524">
    <property type="term" value="F:ATP binding"/>
    <property type="evidence" value="ECO:0007669"/>
    <property type="project" value="InterPro"/>
</dbReference>
<evidence type="ECO:0000259" key="2">
    <source>
        <dbReference type="Pfam" id="PF13304"/>
    </source>
</evidence>
<dbReference type="AlphaFoldDB" id="A0A0U5B706"/>
<proteinExistence type="predicted"/>
<sequence length="395" mass="42767">MLERIRIERFKSISDSTIDLARVNVLVGPNNAGKSSVLQAMQFAVSVAQSLKLDGSASWRSDVLAGSLATQQLIYTPLRDVQALAAGGALRQGDSSAIAVSFFADGGTKAAVTVKRGKNRNIAVKIAGRELGEQLSLVETPFSVVSPGLAGMPAYEEFKSPGLVRRAAARGDANSVFRNVLWTLRQDPPGWKEFSDSLRRVFHDIQIDVEFNEQTDEHINATITREGLTLPIDAAGTGVLQAIQVLSYISVYKPKLLILDEPDSHLHPDNQRKLMRLIASEAEDRDFQVVMSSHSRHIIDETGSLGANLLWFSGGTLRSGDFDQVAALLELGALDAGDRLKAGATELVVLTEDDRTGGLNRPRFDAVSFRVWKDNVDHAQEDPEGDPAARDAAGA</sequence>
<dbReference type="InterPro" id="IPR003959">
    <property type="entry name" value="ATPase_AAA_core"/>
</dbReference>
<dbReference type="Pfam" id="PF13175">
    <property type="entry name" value="AAA_15"/>
    <property type="match status" value="1"/>
</dbReference>
<name>A0A0U5B706_9MICO</name>
<evidence type="ECO:0000313" key="4">
    <source>
        <dbReference type="Proteomes" id="UP000218965"/>
    </source>
</evidence>
<protein>
    <submittedName>
        <fullName evidence="3">RecF/RecN/SMC N-terminal domain-containing protein</fullName>
    </submittedName>
</protein>
<feature type="domain" description="Endonuclease GajA/Old nuclease/RecF-like AAA" evidence="1">
    <location>
        <begin position="1"/>
        <end position="44"/>
    </location>
</feature>
<gene>
    <name evidence="3" type="ORF">MalAC0309_0806</name>
</gene>
<dbReference type="RefSeq" id="WP_096420882.1">
    <property type="nucleotide sequence ID" value="NZ_AP017315.1"/>
</dbReference>
<dbReference type="Pfam" id="PF13304">
    <property type="entry name" value="AAA_21"/>
    <property type="match status" value="1"/>
</dbReference>
<dbReference type="InterPro" id="IPR041685">
    <property type="entry name" value="AAA_GajA/Old/RecF-like"/>
</dbReference>
<dbReference type="CDD" id="cd00267">
    <property type="entry name" value="ABC_ATPase"/>
    <property type="match status" value="1"/>
</dbReference>
<dbReference type="InterPro" id="IPR051396">
    <property type="entry name" value="Bact_Antivir_Def_Nuclease"/>
</dbReference>
<dbReference type="Gene3D" id="3.40.50.300">
    <property type="entry name" value="P-loop containing nucleotide triphosphate hydrolases"/>
    <property type="match status" value="2"/>
</dbReference>
<dbReference type="GO" id="GO:0016887">
    <property type="term" value="F:ATP hydrolysis activity"/>
    <property type="evidence" value="ECO:0007669"/>
    <property type="project" value="InterPro"/>
</dbReference>
<dbReference type="PANTHER" id="PTHR43581:SF2">
    <property type="entry name" value="EXCINUCLEASE ATPASE SUBUNIT"/>
    <property type="match status" value="1"/>
</dbReference>
<dbReference type="Proteomes" id="UP000218965">
    <property type="component" value="Chromosome"/>
</dbReference>
<feature type="domain" description="ATPase AAA-type core" evidence="2">
    <location>
        <begin position="218"/>
        <end position="300"/>
    </location>
</feature>
<dbReference type="EMBL" id="AP017315">
    <property type="protein sequence ID" value="BAU31673.1"/>
    <property type="molecule type" value="Genomic_DNA"/>
</dbReference>
<evidence type="ECO:0000259" key="1">
    <source>
        <dbReference type="Pfam" id="PF13175"/>
    </source>
</evidence>
<dbReference type="InterPro" id="IPR027417">
    <property type="entry name" value="P-loop_NTPase"/>
</dbReference>
<dbReference type="PANTHER" id="PTHR43581">
    <property type="entry name" value="ATP/GTP PHOSPHATASE"/>
    <property type="match status" value="1"/>
</dbReference>
<dbReference type="OrthoDB" id="3237462at2"/>
<accession>A0A0U5B706</accession>
<evidence type="ECO:0000313" key="3">
    <source>
        <dbReference type="EMBL" id="BAU31673.1"/>
    </source>
</evidence>
<organism evidence="3 4">
    <name type="scientific">Microcella alkaliphila</name>
    <dbReference type="NCBI Taxonomy" id="279828"/>
    <lineage>
        <taxon>Bacteria</taxon>
        <taxon>Bacillati</taxon>
        <taxon>Actinomycetota</taxon>
        <taxon>Actinomycetes</taxon>
        <taxon>Micrococcales</taxon>
        <taxon>Microbacteriaceae</taxon>
        <taxon>Microcella</taxon>
    </lineage>
</organism>
<dbReference type="KEGG" id="malk:MalAC0309_0806"/>
<reference evidence="3 4" key="2">
    <citation type="submission" date="2016-01" db="EMBL/GenBank/DDBJ databases">
        <title>Microcella alkaliphila JAM AC0309 whole genome shotgun sequence.</title>
        <authorList>
            <person name="Kurata A."/>
            <person name="Hirose Y."/>
            <person name="Kishimoto N."/>
            <person name="Kobayashi T."/>
        </authorList>
    </citation>
    <scope>NUCLEOTIDE SEQUENCE [LARGE SCALE GENOMIC DNA]</scope>
    <source>
        <strain evidence="3 4">JAM AC0309</strain>
    </source>
</reference>